<dbReference type="PROSITE" id="PS50088">
    <property type="entry name" value="ANK_REPEAT"/>
    <property type="match status" value="2"/>
</dbReference>
<evidence type="ECO:0000256" key="2">
    <source>
        <dbReference type="ARBA" id="ARBA00023043"/>
    </source>
</evidence>
<organism evidence="4 5">
    <name type="scientific">Periconia macrospinosa</name>
    <dbReference type="NCBI Taxonomy" id="97972"/>
    <lineage>
        <taxon>Eukaryota</taxon>
        <taxon>Fungi</taxon>
        <taxon>Dikarya</taxon>
        <taxon>Ascomycota</taxon>
        <taxon>Pezizomycotina</taxon>
        <taxon>Dothideomycetes</taxon>
        <taxon>Pleosporomycetidae</taxon>
        <taxon>Pleosporales</taxon>
        <taxon>Massarineae</taxon>
        <taxon>Periconiaceae</taxon>
        <taxon>Periconia</taxon>
    </lineage>
</organism>
<dbReference type="Pfam" id="PF13637">
    <property type="entry name" value="Ank_4"/>
    <property type="match status" value="1"/>
</dbReference>
<evidence type="ECO:0000313" key="4">
    <source>
        <dbReference type="EMBL" id="PVI05772.1"/>
    </source>
</evidence>
<dbReference type="GO" id="GO:0045944">
    <property type="term" value="P:positive regulation of transcription by RNA polymerase II"/>
    <property type="evidence" value="ECO:0007669"/>
    <property type="project" value="TreeGrafter"/>
</dbReference>
<dbReference type="SUPFAM" id="SSF48403">
    <property type="entry name" value="Ankyrin repeat"/>
    <property type="match status" value="1"/>
</dbReference>
<feature type="repeat" description="ANK" evidence="3">
    <location>
        <begin position="180"/>
        <end position="212"/>
    </location>
</feature>
<proteinExistence type="predicted"/>
<dbReference type="GO" id="GO:0005634">
    <property type="term" value="C:nucleus"/>
    <property type="evidence" value="ECO:0007669"/>
    <property type="project" value="TreeGrafter"/>
</dbReference>
<evidence type="ECO:0000313" key="5">
    <source>
        <dbReference type="Proteomes" id="UP000244855"/>
    </source>
</evidence>
<dbReference type="InterPro" id="IPR036770">
    <property type="entry name" value="Ankyrin_rpt-contain_sf"/>
</dbReference>
<dbReference type="GO" id="GO:0000976">
    <property type="term" value="F:transcription cis-regulatory region binding"/>
    <property type="evidence" value="ECO:0007669"/>
    <property type="project" value="TreeGrafter"/>
</dbReference>
<evidence type="ECO:0000256" key="3">
    <source>
        <dbReference type="PROSITE-ProRule" id="PRU00023"/>
    </source>
</evidence>
<dbReference type="STRING" id="97972.A0A2V1E6K7"/>
<dbReference type="PANTHER" id="PTHR24193:SF121">
    <property type="entry name" value="ADA2A-CONTAINING COMPLEX COMPONENT 3, ISOFORM D"/>
    <property type="match status" value="1"/>
</dbReference>
<keyword evidence="5" id="KW-1185">Reference proteome</keyword>
<keyword evidence="1" id="KW-0677">Repeat</keyword>
<dbReference type="PANTHER" id="PTHR24193">
    <property type="entry name" value="ANKYRIN REPEAT PROTEIN"/>
    <property type="match status" value="1"/>
</dbReference>
<sequence length="272" mass="29863">MADDRSNEDRLDTLVVAAVESKDLTFLQKLLDQRVAEDPHAFRWGGLSNALNKAVELARYDMADELFKRGATWNDTTIGEVIDGALEENEWNIKFIDMALSYGWDINEHFDHLGTALACTIMYADPGGDMACLKVAANLLSRGADANEGGILESPLGLACERGDDKMISLLFAYGATIDKAPNALLLAARHGRVEIMQRLFDHGADVNAHPWQQDSEHGGSALHCAVQGGHTEAVRFLLEKGATKDYRDKDGLLALDLAKKLGYHEIVQLIE</sequence>
<dbReference type="InterPro" id="IPR002110">
    <property type="entry name" value="Ankyrin_rpt"/>
</dbReference>
<dbReference type="PROSITE" id="PS50297">
    <property type="entry name" value="ANK_REP_REGION"/>
    <property type="match status" value="2"/>
</dbReference>
<gene>
    <name evidence="4" type="ORF">DM02DRAFT_715560</name>
</gene>
<accession>A0A2V1E6K7</accession>
<reference evidence="4 5" key="1">
    <citation type="journal article" date="2018" name="Sci. Rep.">
        <title>Comparative genomics provides insights into the lifestyle and reveals functional heterogeneity of dark septate endophytic fungi.</title>
        <authorList>
            <person name="Knapp D.G."/>
            <person name="Nemeth J.B."/>
            <person name="Barry K."/>
            <person name="Hainaut M."/>
            <person name="Henrissat B."/>
            <person name="Johnson J."/>
            <person name="Kuo A."/>
            <person name="Lim J.H.P."/>
            <person name="Lipzen A."/>
            <person name="Nolan M."/>
            <person name="Ohm R.A."/>
            <person name="Tamas L."/>
            <person name="Grigoriev I.V."/>
            <person name="Spatafora J.W."/>
            <person name="Nagy L.G."/>
            <person name="Kovacs G.M."/>
        </authorList>
    </citation>
    <scope>NUCLEOTIDE SEQUENCE [LARGE SCALE GENOMIC DNA]</scope>
    <source>
        <strain evidence="4 5">DSE2036</strain>
    </source>
</reference>
<keyword evidence="2 3" id="KW-0040">ANK repeat</keyword>
<name>A0A2V1E6K7_9PLEO</name>
<dbReference type="SMART" id="SM00248">
    <property type="entry name" value="ANK"/>
    <property type="match status" value="6"/>
</dbReference>
<dbReference type="EMBL" id="KZ805312">
    <property type="protein sequence ID" value="PVI05772.1"/>
    <property type="molecule type" value="Genomic_DNA"/>
</dbReference>
<evidence type="ECO:0000256" key="1">
    <source>
        <dbReference type="ARBA" id="ARBA00022737"/>
    </source>
</evidence>
<dbReference type="OrthoDB" id="20872at2759"/>
<dbReference type="AlphaFoldDB" id="A0A2V1E6K7"/>
<dbReference type="Gene3D" id="1.25.40.20">
    <property type="entry name" value="Ankyrin repeat-containing domain"/>
    <property type="match status" value="2"/>
</dbReference>
<dbReference type="InterPro" id="IPR050663">
    <property type="entry name" value="Ankyrin-SOCS_Box"/>
</dbReference>
<feature type="repeat" description="ANK" evidence="3">
    <location>
        <begin position="218"/>
        <end position="250"/>
    </location>
</feature>
<dbReference type="Proteomes" id="UP000244855">
    <property type="component" value="Unassembled WGS sequence"/>
</dbReference>
<protein>
    <submittedName>
        <fullName evidence="4">Ankyrin</fullName>
    </submittedName>
</protein>